<dbReference type="GO" id="GO:0032259">
    <property type="term" value="P:methylation"/>
    <property type="evidence" value="ECO:0007669"/>
    <property type="project" value="UniProtKB-KW"/>
</dbReference>
<keyword evidence="2 5" id="KW-0489">Methyltransferase</keyword>
<evidence type="ECO:0000256" key="3">
    <source>
        <dbReference type="ARBA" id="ARBA00022679"/>
    </source>
</evidence>
<evidence type="ECO:0000259" key="4">
    <source>
        <dbReference type="Pfam" id="PF08241"/>
    </source>
</evidence>
<protein>
    <submittedName>
        <fullName evidence="5">Methyltransferase domain-containing protein</fullName>
    </submittedName>
</protein>
<dbReference type="InterPro" id="IPR013216">
    <property type="entry name" value="Methyltransf_11"/>
</dbReference>
<organism evidence="5 6">
    <name type="scientific">Kibdelosporangium aridum</name>
    <dbReference type="NCBI Taxonomy" id="2030"/>
    <lineage>
        <taxon>Bacteria</taxon>
        <taxon>Bacillati</taxon>
        <taxon>Actinomycetota</taxon>
        <taxon>Actinomycetes</taxon>
        <taxon>Pseudonocardiales</taxon>
        <taxon>Pseudonocardiaceae</taxon>
        <taxon>Kibdelosporangium</taxon>
    </lineage>
</organism>
<dbReference type="SUPFAM" id="SSF53335">
    <property type="entry name" value="S-adenosyl-L-methionine-dependent methyltransferases"/>
    <property type="match status" value="1"/>
</dbReference>
<dbReference type="PANTHER" id="PTHR44942">
    <property type="entry name" value="METHYLTRANSF_11 DOMAIN-CONTAINING PROTEIN"/>
    <property type="match status" value="1"/>
</dbReference>
<accession>A0A1Y5XNL5</accession>
<evidence type="ECO:0000256" key="2">
    <source>
        <dbReference type="ARBA" id="ARBA00022603"/>
    </source>
</evidence>
<dbReference type="AlphaFoldDB" id="A0A1Y5XNL5"/>
<sequence>MLGRWGNVLVTHACKGYGKARRRSEPDITSVTGVTELSDAELWARRANSFGAHAELYARYRPGYPSDAIDWVLPEGAADVLDLAAGTGKLTESLAVRGLNVTAVEPDETMLEELRKRFPSVKAVVGSAEQIPLPDSSTDAVLVGQAFHWFDQQPALTEIARVLRPGGMLGALWNHEDEQVTWVSTFDKVARGRDRGSRAQPAPFSDHPLFGPFERQVFRHTVRHTVESLTAMVGTHSHMLVASPEERQEVNQRMRAYLLAQPETKAGEFDFPFQTTVFRGKRVTS</sequence>
<dbReference type="Pfam" id="PF08241">
    <property type="entry name" value="Methyltransf_11"/>
    <property type="match status" value="1"/>
</dbReference>
<keyword evidence="3 5" id="KW-0808">Transferase</keyword>
<dbReference type="InterPro" id="IPR051052">
    <property type="entry name" value="Diverse_substrate_MTase"/>
</dbReference>
<dbReference type="EMBL" id="FWXV01000002">
    <property type="protein sequence ID" value="SMD00236.1"/>
    <property type="molecule type" value="Genomic_DNA"/>
</dbReference>
<reference evidence="5 6" key="1">
    <citation type="submission" date="2017-04" db="EMBL/GenBank/DDBJ databases">
        <authorList>
            <person name="Afonso C.L."/>
            <person name="Miller P.J."/>
            <person name="Scott M.A."/>
            <person name="Spackman E."/>
            <person name="Goraichik I."/>
            <person name="Dimitrov K.M."/>
            <person name="Suarez D.L."/>
            <person name="Swayne D.E."/>
        </authorList>
    </citation>
    <scope>NUCLEOTIDE SEQUENCE [LARGE SCALE GENOMIC DNA]</scope>
    <source>
        <strain evidence="5 6">DSM 43828</strain>
    </source>
</reference>
<dbReference type="InterPro" id="IPR029063">
    <property type="entry name" value="SAM-dependent_MTases_sf"/>
</dbReference>
<dbReference type="PANTHER" id="PTHR44942:SF4">
    <property type="entry name" value="METHYLTRANSFERASE TYPE 11 DOMAIN-CONTAINING PROTEIN"/>
    <property type="match status" value="1"/>
</dbReference>
<dbReference type="CDD" id="cd02440">
    <property type="entry name" value="AdoMet_MTases"/>
    <property type="match status" value="1"/>
</dbReference>
<evidence type="ECO:0000256" key="1">
    <source>
        <dbReference type="ARBA" id="ARBA00008361"/>
    </source>
</evidence>
<name>A0A1Y5XNL5_KIBAR</name>
<dbReference type="GO" id="GO:0008757">
    <property type="term" value="F:S-adenosylmethionine-dependent methyltransferase activity"/>
    <property type="evidence" value="ECO:0007669"/>
    <property type="project" value="InterPro"/>
</dbReference>
<feature type="domain" description="Methyltransferase type 11" evidence="4">
    <location>
        <begin position="81"/>
        <end position="169"/>
    </location>
</feature>
<evidence type="ECO:0000313" key="6">
    <source>
        <dbReference type="Proteomes" id="UP000192674"/>
    </source>
</evidence>
<proteinExistence type="inferred from homology"/>
<evidence type="ECO:0000313" key="5">
    <source>
        <dbReference type="EMBL" id="SMD00236.1"/>
    </source>
</evidence>
<keyword evidence="6" id="KW-1185">Reference proteome</keyword>
<dbReference type="Gene3D" id="3.40.50.150">
    <property type="entry name" value="Vaccinia Virus protein VP39"/>
    <property type="match status" value="1"/>
</dbReference>
<gene>
    <name evidence="5" type="ORF">SAMN05661093_03773</name>
</gene>
<comment type="similarity">
    <text evidence="1">Belongs to the methyltransferase superfamily.</text>
</comment>
<dbReference type="Proteomes" id="UP000192674">
    <property type="component" value="Unassembled WGS sequence"/>
</dbReference>